<comment type="caution">
    <text evidence="1">The sequence shown here is derived from an EMBL/GenBank/DDBJ whole genome shotgun (WGS) entry which is preliminary data.</text>
</comment>
<proteinExistence type="predicted"/>
<gene>
    <name evidence="1" type="ORF">EVAR_81802_1</name>
</gene>
<evidence type="ECO:0000313" key="1">
    <source>
        <dbReference type="EMBL" id="GBP25917.1"/>
    </source>
</evidence>
<evidence type="ECO:0000313" key="2">
    <source>
        <dbReference type="Proteomes" id="UP000299102"/>
    </source>
</evidence>
<protein>
    <submittedName>
        <fullName evidence="1">Uncharacterized protein</fullName>
    </submittedName>
</protein>
<keyword evidence="2" id="KW-1185">Reference proteome</keyword>
<accession>A0A4C1UIJ8</accession>
<dbReference type="EMBL" id="BGZK01000173">
    <property type="protein sequence ID" value="GBP25917.1"/>
    <property type="molecule type" value="Genomic_DNA"/>
</dbReference>
<name>A0A4C1UIJ8_EUMVA</name>
<reference evidence="1 2" key="1">
    <citation type="journal article" date="2019" name="Commun. Biol.">
        <title>The bagworm genome reveals a unique fibroin gene that provides high tensile strength.</title>
        <authorList>
            <person name="Kono N."/>
            <person name="Nakamura H."/>
            <person name="Ohtoshi R."/>
            <person name="Tomita M."/>
            <person name="Numata K."/>
            <person name="Arakawa K."/>
        </authorList>
    </citation>
    <scope>NUCLEOTIDE SEQUENCE [LARGE SCALE GENOMIC DNA]</scope>
</reference>
<organism evidence="1 2">
    <name type="scientific">Eumeta variegata</name>
    <name type="common">Bagworm moth</name>
    <name type="synonym">Eumeta japonica</name>
    <dbReference type="NCBI Taxonomy" id="151549"/>
    <lineage>
        <taxon>Eukaryota</taxon>
        <taxon>Metazoa</taxon>
        <taxon>Ecdysozoa</taxon>
        <taxon>Arthropoda</taxon>
        <taxon>Hexapoda</taxon>
        <taxon>Insecta</taxon>
        <taxon>Pterygota</taxon>
        <taxon>Neoptera</taxon>
        <taxon>Endopterygota</taxon>
        <taxon>Lepidoptera</taxon>
        <taxon>Glossata</taxon>
        <taxon>Ditrysia</taxon>
        <taxon>Tineoidea</taxon>
        <taxon>Psychidae</taxon>
        <taxon>Oiketicinae</taxon>
        <taxon>Eumeta</taxon>
    </lineage>
</organism>
<dbReference type="Proteomes" id="UP000299102">
    <property type="component" value="Unassembled WGS sequence"/>
</dbReference>
<sequence length="84" mass="9343">MFLEYRVFKLLSVPSVHVAEDAGSVSDLGAGFRKCKTREMENADPVRLSPDRRPAALASTSLHDTFNVISFFLCQISDYSADDE</sequence>
<dbReference type="AlphaFoldDB" id="A0A4C1UIJ8"/>